<feature type="region of interest" description="Disordered" evidence="12">
    <location>
        <begin position="1"/>
        <end position="20"/>
    </location>
</feature>
<sequence>MLEPGTQAPSFELSDENGEPVKLSDFAGQHRVVYFYPKAGTEGCRIEARSFRDSWQAFEDQDVQVFGISTDSVEDIHEFKQTNDIPFPLLSDIDGEVAAAYESYETSDDDGTTNTTASRNTYLVDPSGEIEAAFEDVSPDGHAAEVLDAITDS</sequence>
<dbReference type="GO" id="GO:0045454">
    <property type="term" value="P:cell redox homeostasis"/>
    <property type="evidence" value="ECO:0007669"/>
    <property type="project" value="TreeGrafter"/>
</dbReference>
<dbReference type="STRING" id="1227455.C449_02739"/>
<evidence type="ECO:0000256" key="7">
    <source>
        <dbReference type="ARBA" id="ARBA00023284"/>
    </source>
</evidence>
<dbReference type="EMBL" id="AOMD01000011">
    <property type="protein sequence ID" value="EMA46916.1"/>
    <property type="molecule type" value="Genomic_DNA"/>
</dbReference>
<evidence type="ECO:0000256" key="5">
    <source>
        <dbReference type="ARBA" id="ARBA00023002"/>
    </source>
</evidence>
<dbReference type="PROSITE" id="PS51352">
    <property type="entry name" value="THIOREDOXIN_2"/>
    <property type="match status" value="1"/>
</dbReference>
<comment type="subunit">
    <text evidence="1">Monomer.</text>
</comment>
<dbReference type="EC" id="1.11.1.24" evidence="2"/>
<dbReference type="InterPro" id="IPR000866">
    <property type="entry name" value="AhpC/TSA"/>
</dbReference>
<evidence type="ECO:0000256" key="10">
    <source>
        <dbReference type="ARBA" id="ARBA00049091"/>
    </source>
</evidence>
<evidence type="ECO:0000313" key="15">
    <source>
        <dbReference type="Proteomes" id="UP000011669"/>
    </source>
</evidence>
<keyword evidence="6" id="KW-1015">Disulfide bond</keyword>
<proteinExistence type="inferred from homology"/>
<dbReference type="PATRIC" id="fig|1227455.4.peg.558"/>
<keyword evidence="7" id="KW-0676">Redox-active center</keyword>
<feature type="active site" description="Cysteine sulfenic acid (-SOH) intermediate; for peroxidase activity" evidence="11">
    <location>
        <position position="44"/>
    </location>
</feature>
<dbReference type="RefSeq" id="WP_006076372.1">
    <property type="nucleotide sequence ID" value="NZ_AOMD01000011.1"/>
</dbReference>
<comment type="catalytic activity">
    <reaction evidence="10">
        <text>a hydroperoxide + [thioredoxin]-dithiol = an alcohol + [thioredoxin]-disulfide + H2O</text>
        <dbReference type="Rhea" id="RHEA:62620"/>
        <dbReference type="Rhea" id="RHEA-COMP:10698"/>
        <dbReference type="Rhea" id="RHEA-COMP:10700"/>
        <dbReference type="ChEBI" id="CHEBI:15377"/>
        <dbReference type="ChEBI" id="CHEBI:29950"/>
        <dbReference type="ChEBI" id="CHEBI:30879"/>
        <dbReference type="ChEBI" id="CHEBI:35924"/>
        <dbReference type="ChEBI" id="CHEBI:50058"/>
        <dbReference type="EC" id="1.11.1.24"/>
    </reaction>
</comment>
<keyword evidence="5" id="KW-0560">Oxidoreductase</keyword>
<name>M0MML9_9EURY</name>
<organism evidence="14 15">
    <name type="scientific">Halococcus saccharolyticus DSM 5350</name>
    <dbReference type="NCBI Taxonomy" id="1227455"/>
    <lineage>
        <taxon>Archaea</taxon>
        <taxon>Methanobacteriati</taxon>
        <taxon>Methanobacteriota</taxon>
        <taxon>Stenosarchaea group</taxon>
        <taxon>Halobacteria</taxon>
        <taxon>Halobacteriales</taxon>
        <taxon>Halococcaceae</taxon>
        <taxon>Halococcus</taxon>
    </lineage>
</organism>
<dbReference type="GO" id="GO:0008379">
    <property type="term" value="F:thioredoxin peroxidase activity"/>
    <property type="evidence" value="ECO:0007669"/>
    <property type="project" value="TreeGrafter"/>
</dbReference>
<evidence type="ECO:0000313" key="14">
    <source>
        <dbReference type="EMBL" id="EMA46916.1"/>
    </source>
</evidence>
<evidence type="ECO:0000256" key="11">
    <source>
        <dbReference type="PIRSR" id="PIRSR000239-1"/>
    </source>
</evidence>
<dbReference type="PIRSF" id="PIRSF000239">
    <property type="entry name" value="AHPC"/>
    <property type="match status" value="1"/>
</dbReference>
<keyword evidence="4" id="KW-0049">Antioxidant</keyword>
<evidence type="ECO:0000256" key="3">
    <source>
        <dbReference type="ARBA" id="ARBA00022559"/>
    </source>
</evidence>
<evidence type="ECO:0000256" key="12">
    <source>
        <dbReference type="SAM" id="MobiDB-lite"/>
    </source>
</evidence>
<protein>
    <recommendedName>
        <fullName evidence="2">thioredoxin-dependent peroxiredoxin</fullName>
        <ecNumber evidence="2">1.11.1.24</ecNumber>
    </recommendedName>
    <alternativeName>
        <fullName evidence="8">Thioredoxin peroxidase</fullName>
    </alternativeName>
</protein>
<dbReference type="GO" id="GO:0005737">
    <property type="term" value="C:cytoplasm"/>
    <property type="evidence" value="ECO:0007669"/>
    <property type="project" value="TreeGrafter"/>
</dbReference>
<keyword evidence="3" id="KW-0575">Peroxidase</keyword>
<dbReference type="InParanoid" id="M0MML9"/>
<reference evidence="14 15" key="1">
    <citation type="journal article" date="2014" name="PLoS Genet.">
        <title>Phylogenetically driven sequencing of extremely halophilic archaea reveals strategies for static and dynamic osmo-response.</title>
        <authorList>
            <person name="Becker E.A."/>
            <person name="Seitzer P.M."/>
            <person name="Tritt A."/>
            <person name="Larsen D."/>
            <person name="Krusor M."/>
            <person name="Yao A.I."/>
            <person name="Wu D."/>
            <person name="Madern D."/>
            <person name="Eisen J.A."/>
            <person name="Darling A.E."/>
            <person name="Facciotti M.T."/>
        </authorList>
    </citation>
    <scope>NUCLEOTIDE SEQUENCE [LARGE SCALE GENOMIC DNA]</scope>
    <source>
        <strain evidence="14 15">DSM 5350</strain>
    </source>
</reference>
<comment type="caution">
    <text evidence="14">The sequence shown here is derived from an EMBL/GenBank/DDBJ whole genome shotgun (WGS) entry which is preliminary data.</text>
</comment>
<dbReference type="GO" id="GO:0034599">
    <property type="term" value="P:cellular response to oxidative stress"/>
    <property type="evidence" value="ECO:0007669"/>
    <property type="project" value="TreeGrafter"/>
</dbReference>
<evidence type="ECO:0000256" key="1">
    <source>
        <dbReference type="ARBA" id="ARBA00011245"/>
    </source>
</evidence>
<dbReference type="SUPFAM" id="SSF52833">
    <property type="entry name" value="Thioredoxin-like"/>
    <property type="match status" value="1"/>
</dbReference>
<evidence type="ECO:0000256" key="8">
    <source>
        <dbReference type="ARBA" id="ARBA00032824"/>
    </source>
</evidence>
<dbReference type="InterPro" id="IPR024706">
    <property type="entry name" value="Peroxiredoxin_AhpC-typ"/>
</dbReference>
<accession>M0MML9</accession>
<evidence type="ECO:0000256" key="2">
    <source>
        <dbReference type="ARBA" id="ARBA00013017"/>
    </source>
</evidence>
<dbReference type="PANTHER" id="PTHR42801:SF4">
    <property type="entry name" value="AHPC_TSA FAMILY PROTEIN"/>
    <property type="match status" value="1"/>
</dbReference>
<evidence type="ECO:0000256" key="9">
    <source>
        <dbReference type="ARBA" id="ARBA00038489"/>
    </source>
</evidence>
<comment type="similarity">
    <text evidence="9">Belongs to the peroxiredoxin family. BCP/PrxQ subfamily.</text>
</comment>
<dbReference type="InterPro" id="IPR050924">
    <property type="entry name" value="Peroxiredoxin_BCP/PrxQ"/>
</dbReference>
<dbReference type="InterPro" id="IPR036249">
    <property type="entry name" value="Thioredoxin-like_sf"/>
</dbReference>
<dbReference type="OrthoDB" id="145578at2157"/>
<dbReference type="FunFam" id="3.40.30.10:FF:000007">
    <property type="entry name" value="Thioredoxin-dependent thiol peroxidase"/>
    <property type="match status" value="1"/>
</dbReference>
<evidence type="ECO:0000259" key="13">
    <source>
        <dbReference type="PROSITE" id="PS51352"/>
    </source>
</evidence>
<dbReference type="Pfam" id="PF00578">
    <property type="entry name" value="AhpC-TSA"/>
    <property type="match status" value="1"/>
</dbReference>
<gene>
    <name evidence="14" type="ORF">C449_02739</name>
</gene>
<dbReference type="AlphaFoldDB" id="M0MML9"/>
<evidence type="ECO:0000256" key="6">
    <source>
        <dbReference type="ARBA" id="ARBA00023157"/>
    </source>
</evidence>
<keyword evidence="15" id="KW-1185">Reference proteome</keyword>
<dbReference type="InterPro" id="IPR013766">
    <property type="entry name" value="Thioredoxin_domain"/>
</dbReference>
<feature type="domain" description="Thioredoxin" evidence="13">
    <location>
        <begin position="2"/>
        <end position="153"/>
    </location>
</feature>
<dbReference type="PANTHER" id="PTHR42801">
    <property type="entry name" value="THIOREDOXIN-DEPENDENT PEROXIDE REDUCTASE"/>
    <property type="match status" value="1"/>
</dbReference>
<dbReference type="CDD" id="cd03017">
    <property type="entry name" value="PRX_BCP"/>
    <property type="match status" value="1"/>
</dbReference>
<dbReference type="Gene3D" id="3.40.30.10">
    <property type="entry name" value="Glutaredoxin"/>
    <property type="match status" value="1"/>
</dbReference>
<evidence type="ECO:0000256" key="4">
    <source>
        <dbReference type="ARBA" id="ARBA00022862"/>
    </source>
</evidence>
<dbReference type="Proteomes" id="UP000011669">
    <property type="component" value="Unassembled WGS sequence"/>
</dbReference>